<reference evidence="2 3" key="1">
    <citation type="submission" date="2016-11" db="EMBL/GenBank/DDBJ databases">
        <authorList>
            <person name="Jaros S."/>
            <person name="Januszkiewicz K."/>
            <person name="Wedrychowicz H."/>
        </authorList>
    </citation>
    <scope>NUCLEOTIDE SEQUENCE [LARGE SCALE GENOMIC DNA]</scope>
    <source>
        <strain evidence="2 3">DSM 19436</strain>
    </source>
</reference>
<dbReference type="STRING" id="1122133.SAMN02745157_0707"/>
<sequence length="83" mass="8548">MQPSEIMNHPLVIALRKQRNDATDLVAVLAAENASLQSENARLAADTAPVKTSKRAVGSGSAKGRHPPSGATETKSANQGAVS</sequence>
<feature type="region of interest" description="Disordered" evidence="1">
    <location>
        <begin position="42"/>
        <end position="83"/>
    </location>
</feature>
<keyword evidence="3" id="KW-1185">Reference proteome</keyword>
<proteinExistence type="predicted"/>
<dbReference type="AlphaFoldDB" id="A0A1M4VHF3"/>
<evidence type="ECO:0000313" key="3">
    <source>
        <dbReference type="Proteomes" id="UP000184485"/>
    </source>
</evidence>
<name>A0A1M4VHF3_9HYPH</name>
<evidence type="ECO:0000313" key="2">
    <source>
        <dbReference type="EMBL" id="SHE68474.1"/>
    </source>
</evidence>
<accession>A0A1M4VHF3</accession>
<evidence type="ECO:0000256" key="1">
    <source>
        <dbReference type="SAM" id="MobiDB-lite"/>
    </source>
</evidence>
<feature type="compositionally biased region" description="Polar residues" evidence="1">
    <location>
        <begin position="71"/>
        <end position="83"/>
    </location>
</feature>
<dbReference type="Proteomes" id="UP000184485">
    <property type="component" value="Unassembled WGS sequence"/>
</dbReference>
<protein>
    <submittedName>
        <fullName evidence="2">Uncharacterized protein</fullName>
    </submittedName>
</protein>
<dbReference type="EMBL" id="FQUP01000001">
    <property type="protein sequence ID" value="SHE68474.1"/>
    <property type="molecule type" value="Genomic_DNA"/>
</dbReference>
<gene>
    <name evidence="2" type="ORF">SAMN02745157_0707</name>
</gene>
<organism evidence="2 3">
    <name type="scientific">Kaistia soli DSM 19436</name>
    <dbReference type="NCBI Taxonomy" id="1122133"/>
    <lineage>
        <taxon>Bacteria</taxon>
        <taxon>Pseudomonadati</taxon>
        <taxon>Pseudomonadota</taxon>
        <taxon>Alphaproteobacteria</taxon>
        <taxon>Hyphomicrobiales</taxon>
        <taxon>Kaistiaceae</taxon>
        <taxon>Kaistia</taxon>
    </lineage>
</organism>